<evidence type="ECO:0000313" key="5">
    <source>
        <dbReference type="Proteomes" id="UP000326881"/>
    </source>
</evidence>
<gene>
    <name evidence="4" type="ORF">FZ934_18775</name>
</gene>
<feature type="domain" description="MgtC/SapB/SrpB/YhiD N-terminal" evidence="2">
    <location>
        <begin position="10"/>
        <end position="135"/>
    </location>
</feature>
<evidence type="ECO:0000313" key="4">
    <source>
        <dbReference type="EMBL" id="QFY62258.1"/>
    </source>
</evidence>
<dbReference type="RefSeq" id="WP_153272282.1">
    <property type="nucleotide sequence ID" value="NZ_CP043498.1"/>
</dbReference>
<feature type="transmembrane region" description="Helical" evidence="1">
    <location>
        <begin position="395"/>
        <end position="417"/>
    </location>
</feature>
<accession>A0A5Q0C8G5</accession>
<keyword evidence="1" id="KW-0472">Membrane</keyword>
<reference evidence="4 5" key="1">
    <citation type="submission" date="2019-08" db="EMBL/GenBank/DDBJ databases">
        <title>Prosopis cineraria nodule microbiome.</title>
        <authorList>
            <person name="Ali R."/>
            <person name="Chaluvadi S.R."/>
            <person name="Wang X."/>
        </authorList>
    </citation>
    <scope>NUCLEOTIDE SEQUENCE [LARGE SCALE GENOMIC DNA]</scope>
    <source>
        <strain evidence="4 5">BG7</strain>
    </source>
</reference>
<dbReference type="Pfam" id="PF13194">
    <property type="entry name" value="DUF4010"/>
    <property type="match status" value="1"/>
</dbReference>
<evidence type="ECO:0000259" key="3">
    <source>
        <dbReference type="Pfam" id="PF13194"/>
    </source>
</evidence>
<dbReference type="AlphaFoldDB" id="A0A5Q0C8G5"/>
<feature type="transmembrane region" description="Helical" evidence="1">
    <location>
        <begin position="116"/>
        <end position="133"/>
    </location>
</feature>
<dbReference type="PANTHER" id="PTHR39084">
    <property type="entry name" value="MEMBRANE PROTEIN-RELATED"/>
    <property type="match status" value="1"/>
</dbReference>
<dbReference type="InterPro" id="IPR025105">
    <property type="entry name" value="DUF4010"/>
</dbReference>
<feature type="domain" description="DUF4010" evidence="3">
    <location>
        <begin position="183"/>
        <end position="391"/>
    </location>
</feature>
<organism evidence="4 5">
    <name type="scientific">Rhizobium grahamii</name>
    <dbReference type="NCBI Taxonomy" id="1120045"/>
    <lineage>
        <taxon>Bacteria</taxon>
        <taxon>Pseudomonadati</taxon>
        <taxon>Pseudomonadota</taxon>
        <taxon>Alphaproteobacteria</taxon>
        <taxon>Hyphomicrobiales</taxon>
        <taxon>Rhizobiaceae</taxon>
        <taxon>Rhizobium/Agrobacterium group</taxon>
        <taxon>Rhizobium</taxon>
    </lineage>
</organism>
<evidence type="ECO:0000259" key="2">
    <source>
        <dbReference type="Pfam" id="PF02308"/>
    </source>
</evidence>
<protein>
    <submittedName>
        <fullName evidence="4">MgtC/SapB family protein</fullName>
    </submittedName>
</protein>
<dbReference type="EMBL" id="CP043498">
    <property type="protein sequence ID" value="QFY62258.1"/>
    <property type="molecule type" value="Genomic_DNA"/>
</dbReference>
<evidence type="ECO:0000256" key="1">
    <source>
        <dbReference type="SAM" id="Phobius"/>
    </source>
</evidence>
<dbReference type="Pfam" id="PF02308">
    <property type="entry name" value="MgtC"/>
    <property type="match status" value="1"/>
</dbReference>
<feature type="transmembrane region" description="Helical" evidence="1">
    <location>
        <begin position="90"/>
        <end position="110"/>
    </location>
</feature>
<dbReference type="KEGG" id="rgr:FZ934_18775"/>
<keyword evidence="1" id="KW-1133">Transmembrane helix</keyword>
<feature type="transmembrane region" description="Helical" evidence="1">
    <location>
        <begin position="335"/>
        <end position="356"/>
    </location>
</feature>
<feature type="transmembrane region" description="Helical" evidence="1">
    <location>
        <begin position="264"/>
        <end position="287"/>
    </location>
</feature>
<dbReference type="InterPro" id="IPR049177">
    <property type="entry name" value="MgtC_SapB_SrpB_YhiD_N"/>
</dbReference>
<sequence length="423" mass="43596">MEHIEVFRRLGVALAIGLLVGVERGWTEREVRAGGRTAGIRTFGLTGFLGGVVGTLQPLTGPFLPATIAALLGFVYIAGKWQEAIEDKDYGITSIVAALAVFALGVLAAVGDLVTAGASAVAITVVLAARTSLHGFLEGLTWVELRSALMLLAMTVIALPLLPDKPLDPWGALNPYSLWLLTITIAALSFAGYVAIRLMGTNRGILLAGAAGGLVSSTALTLSFARYSTEAPQGAQQLAAGAAVAGALSFARVLVIASALSFSMFAPLAAALIPAIIGFLATSFLSVWHSKSVTQAPEIGLKNPFELQTVISFALLLSLISLVSKVAIEYVGPSALFIVAAISGLVDVDAITLSTARLVGSTIAVRTAADVILIAVTVNMVTKVALAFTAGRREYAVSLGVASTVAVVLGAIGYFTMRGFLDA</sequence>
<dbReference type="PANTHER" id="PTHR39084:SF1">
    <property type="entry name" value="DUF4010 DOMAIN-CONTAINING PROTEIN"/>
    <property type="match status" value="1"/>
</dbReference>
<feature type="transmembrane region" description="Helical" evidence="1">
    <location>
        <begin position="175"/>
        <end position="196"/>
    </location>
</feature>
<dbReference type="Proteomes" id="UP000326881">
    <property type="component" value="Chromosome"/>
</dbReference>
<proteinExistence type="predicted"/>
<feature type="transmembrane region" description="Helical" evidence="1">
    <location>
        <begin position="237"/>
        <end position="257"/>
    </location>
</feature>
<keyword evidence="5" id="KW-1185">Reference proteome</keyword>
<feature type="transmembrane region" description="Helical" evidence="1">
    <location>
        <begin position="38"/>
        <end position="56"/>
    </location>
</feature>
<feature type="transmembrane region" description="Helical" evidence="1">
    <location>
        <begin position="62"/>
        <end position="78"/>
    </location>
</feature>
<feature type="transmembrane region" description="Helical" evidence="1">
    <location>
        <begin position="145"/>
        <end position="163"/>
    </location>
</feature>
<feature type="transmembrane region" description="Helical" evidence="1">
    <location>
        <begin position="205"/>
        <end position="225"/>
    </location>
</feature>
<keyword evidence="1" id="KW-0812">Transmembrane</keyword>
<name>A0A5Q0C8G5_9HYPH</name>
<dbReference type="OrthoDB" id="9813718at2"/>
<feature type="transmembrane region" description="Helical" evidence="1">
    <location>
        <begin position="307"/>
        <end position="328"/>
    </location>
</feature>
<feature type="transmembrane region" description="Helical" evidence="1">
    <location>
        <begin position="368"/>
        <end position="388"/>
    </location>
</feature>